<protein>
    <submittedName>
        <fullName evidence="2">Uncharacterized protein</fullName>
    </submittedName>
</protein>
<evidence type="ECO:0000256" key="1">
    <source>
        <dbReference type="SAM" id="MobiDB-lite"/>
    </source>
</evidence>
<organism evidence="2 3">
    <name type="scientific">Solanum commersonii</name>
    <name type="common">Commerson's wild potato</name>
    <name type="synonym">Commerson's nightshade</name>
    <dbReference type="NCBI Taxonomy" id="4109"/>
    <lineage>
        <taxon>Eukaryota</taxon>
        <taxon>Viridiplantae</taxon>
        <taxon>Streptophyta</taxon>
        <taxon>Embryophyta</taxon>
        <taxon>Tracheophyta</taxon>
        <taxon>Spermatophyta</taxon>
        <taxon>Magnoliopsida</taxon>
        <taxon>eudicotyledons</taxon>
        <taxon>Gunneridae</taxon>
        <taxon>Pentapetalae</taxon>
        <taxon>asterids</taxon>
        <taxon>lamiids</taxon>
        <taxon>Solanales</taxon>
        <taxon>Solanaceae</taxon>
        <taxon>Solanoideae</taxon>
        <taxon>Solaneae</taxon>
        <taxon>Solanum</taxon>
    </lineage>
</organism>
<evidence type="ECO:0000313" key="3">
    <source>
        <dbReference type="Proteomes" id="UP000824120"/>
    </source>
</evidence>
<keyword evidence="3" id="KW-1185">Reference proteome</keyword>
<dbReference type="EMBL" id="JACXVP010000006">
    <property type="protein sequence ID" value="KAG5598555.1"/>
    <property type="molecule type" value="Genomic_DNA"/>
</dbReference>
<reference evidence="2 3" key="1">
    <citation type="submission" date="2020-09" db="EMBL/GenBank/DDBJ databases">
        <title>De no assembly of potato wild relative species, Solanum commersonii.</title>
        <authorList>
            <person name="Cho K."/>
        </authorList>
    </citation>
    <scope>NUCLEOTIDE SEQUENCE [LARGE SCALE GENOMIC DNA]</scope>
    <source>
        <strain evidence="2">LZ3.2</strain>
        <tissue evidence="2">Leaf</tissue>
    </source>
</reference>
<sequence>MSITESSSRTSISQEVENPSSFNFSVHPLEESPSTPVCGAGEMDESISSLVDILVSHVLHSGNTLVCSPTLVLSKLVAVQSLASLRGDLQPTSLEYELESPDQVPPRSEPIFDRTPKSFDVGSDKEEEEEIPLKWRSRGMRGTNQSQVNVSELEAVKGTSEVDIVEKSVEREKEKQRKRKGKLSGMANLVDVVIIQGWNHLFEPPVPYLHEPEVHEFFYKMELLEGSGITTTVRNMEIHLDEETRGIIL</sequence>
<accession>A0A9J5YCU8</accession>
<gene>
    <name evidence="2" type="ORF">H5410_029925</name>
</gene>
<dbReference type="Proteomes" id="UP000824120">
    <property type="component" value="Chromosome 6"/>
</dbReference>
<dbReference type="OrthoDB" id="1325038at2759"/>
<name>A0A9J5YCU8_SOLCO</name>
<comment type="caution">
    <text evidence="2">The sequence shown here is derived from an EMBL/GenBank/DDBJ whole genome shotgun (WGS) entry which is preliminary data.</text>
</comment>
<feature type="region of interest" description="Disordered" evidence="1">
    <location>
        <begin position="94"/>
        <end position="130"/>
    </location>
</feature>
<dbReference type="AlphaFoldDB" id="A0A9J5YCU8"/>
<proteinExistence type="predicted"/>
<evidence type="ECO:0000313" key="2">
    <source>
        <dbReference type="EMBL" id="KAG5598555.1"/>
    </source>
</evidence>